<evidence type="ECO:0000256" key="1">
    <source>
        <dbReference type="SAM" id="MobiDB-lite"/>
    </source>
</evidence>
<evidence type="ECO:0000313" key="4">
    <source>
        <dbReference type="Proteomes" id="UP000791080"/>
    </source>
</evidence>
<evidence type="ECO:0000259" key="2">
    <source>
        <dbReference type="Pfam" id="PF03358"/>
    </source>
</evidence>
<organism evidence="3 4">
    <name type="scientific">Actinoalloteichus caeruleus DSM 43889</name>
    <dbReference type="NCBI Taxonomy" id="1120930"/>
    <lineage>
        <taxon>Bacteria</taxon>
        <taxon>Bacillati</taxon>
        <taxon>Actinomycetota</taxon>
        <taxon>Actinomycetes</taxon>
        <taxon>Pseudonocardiales</taxon>
        <taxon>Pseudonocardiaceae</taxon>
        <taxon>Actinoalloteichus</taxon>
        <taxon>Actinoalloteichus cyanogriseus</taxon>
    </lineage>
</organism>
<dbReference type="Pfam" id="PF03358">
    <property type="entry name" value="FMN_red"/>
    <property type="match status" value="1"/>
</dbReference>
<proteinExistence type="predicted"/>
<gene>
    <name evidence="3" type="ORF">G443_004541</name>
</gene>
<sequence>MVTTARRRTPPDPVPALPAPGRELATARDGRLPSLRTGPTQLDTARPAAYTSIMSVHPASTLLLVSGSVRRGSVNSAALATAASTLPGGWQATMYSGLADLPHFSPDLDTDGGPRPVLDLRAAIRNADALLFSTPEYAGTLPGAFKNLLEWTIGDTVMTGKPVAWLNPSTAPRRAAGTYQALRTVLAYTAARIVEDACLDVPVERGQIGADGVVTDPDVRRRIGGSVRALTASAPNGR</sequence>
<dbReference type="Gene3D" id="3.40.50.360">
    <property type="match status" value="1"/>
</dbReference>
<protein>
    <submittedName>
        <fullName evidence="3">NAD(P)H-dependent FMN reductase</fullName>
    </submittedName>
</protein>
<evidence type="ECO:0000313" key="3">
    <source>
        <dbReference type="EMBL" id="MCP2334271.1"/>
    </source>
</evidence>
<name>A0ABT1JRI1_ACTCY</name>
<dbReference type="EMBL" id="AUBJ02000001">
    <property type="protein sequence ID" value="MCP2334271.1"/>
    <property type="molecule type" value="Genomic_DNA"/>
</dbReference>
<comment type="caution">
    <text evidence="3">The sequence shown here is derived from an EMBL/GenBank/DDBJ whole genome shotgun (WGS) entry which is preliminary data.</text>
</comment>
<reference evidence="3 4" key="1">
    <citation type="submission" date="2013-07" db="EMBL/GenBank/DDBJ databases">
        <authorList>
            <consortium name="DOE Joint Genome Institute"/>
            <person name="Reeve W."/>
            <person name="Huntemann M."/>
            <person name="Han J."/>
            <person name="Chen A."/>
            <person name="Kyrpides N."/>
            <person name="Mavromatis K."/>
            <person name="Markowitz V."/>
            <person name="Palaniappan K."/>
            <person name="Ivanova N."/>
            <person name="Schaumberg A."/>
            <person name="Pati A."/>
            <person name="Liolios K."/>
            <person name="Nordberg H.P."/>
            <person name="Cantor M.N."/>
            <person name="Hua S.X."/>
            <person name="Woyke T."/>
        </authorList>
    </citation>
    <scope>NUCLEOTIDE SEQUENCE [LARGE SCALE GENOMIC DNA]</scope>
    <source>
        <strain evidence="3 4">DSM 43889</strain>
    </source>
</reference>
<dbReference type="InterPro" id="IPR005025">
    <property type="entry name" value="FMN_Rdtase-like_dom"/>
</dbReference>
<dbReference type="InterPro" id="IPR050712">
    <property type="entry name" value="NAD(P)H-dep_reductase"/>
</dbReference>
<dbReference type="PANTHER" id="PTHR30543">
    <property type="entry name" value="CHROMATE REDUCTASE"/>
    <property type="match status" value="1"/>
</dbReference>
<feature type="region of interest" description="Disordered" evidence="1">
    <location>
        <begin position="1"/>
        <end position="43"/>
    </location>
</feature>
<feature type="domain" description="NADPH-dependent FMN reductase-like" evidence="2">
    <location>
        <begin position="62"/>
        <end position="196"/>
    </location>
</feature>
<dbReference type="Proteomes" id="UP000791080">
    <property type="component" value="Unassembled WGS sequence"/>
</dbReference>
<accession>A0ABT1JRI1</accession>
<reference evidence="3 4" key="2">
    <citation type="submission" date="2022-06" db="EMBL/GenBank/DDBJ databases">
        <title>Genomic Encyclopedia of Type Strains, Phase I: the one thousand microbial genomes (KMG-I) project.</title>
        <authorList>
            <person name="Kyrpides N."/>
        </authorList>
    </citation>
    <scope>NUCLEOTIDE SEQUENCE [LARGE SCALE GENOMIC DNA]</scope>
    <source>
        <strain evidence="3 4">DSM 43889</strain>
    </source>
</reference>
<keyword evidence="4" id="KW-1185">Reference proteome</keyword>
<dbReference type="PANTHER" id="PTHR30543:SF21">
    <property type="entry name" value="NAD(P)H-DEPENDENT FMN REDUCTASE LOT6"/>
    <property type="match status" value="1"/>
</dbReference>
<dbReference type="InterPro" id="IPR029039">
    <property type="entry name" value="Flavoprotein-like_sf"/>
</dbReference>
<dbReference type="SUPFAM" id="SSF52218">
    <property type="entry name" value="Flavoproteins"/>
    <property type="match status" value="1"/>
</dbReference>